<feature type="compositionally biased region" description="Basic and acidic residues" evidence="1">
    <location>
        <begin position="301"/>
        <end position="318"/>
    </location>
</feature>
<feature type="compositionally biased region" description="Pro residues" evidence="1">
    <location>
        <begin position="375"/>
        <end position="410"/>
    </location>
</feature>
<feature type="compositionally biased region" description="Basic and acidic residues" evidence="1">
    <location>
        <begin position="349"/>
        <end position="359"/>
    </location>
</feature>
<keyword evidence="2" id="KW-1133">Transmembrane helix</keyword>
<evidence type="ECO:0000313" key="4">
    <source>
        <dbReference type="Proteomes" id="UP000178735"/>
    </source>
</evidence>
<dbReference type="STRING" id="1817813.A2008_12145"/>
<keyword evidence="2" id="KW-0472">Membrane</keyword>
<feature type="compositionally biased region" description="Basic residues" evidence="1">
    <location>
        <begin position="286"/>
        <end position="300"/>
    </location>
</feature>
<reference evidence="3 4" key="1">
    <citation type="journal article" date="2016" name="Nat. Commun.">
        <title>Thousands of microbial genomes shed light on interconnected biogeochemical processes in an aquifer system.</title>
        <authorList>
            <person name="Anantharaman K."/>
            <person name="Brown C.T."/>
            <person name="Hug L.A."/>
            <person name="Sharon I."/>
            <person name="Castelle C.J."/>
            <person name="Probst A.J."/>
            <person name="Thomas B.C."/>
            <person name="Singh A."/>
            <person name="Wilkins M.J."/>
            <person name="Karaoz U."/>
            <person name="Brodie E.L."/>
            <person name="Williams K.H."/>
            <person name="Hubbard S.S."/>
            <person name="Banfield J.F."/>
        </authorList>
    </citation>
    <scope>NUCLEOTIDE SEQUENCE [LARGE SCALE GENOMIC DNA]</scope>
</reference>
<evidence type="ECO:0000256" key="2">
    <source>
        <dbReference type="SAM" id="Phobius"/>
    </source>
</evidence>
<name>A0A1F7WYQ1_9BACT</name>
<feature type="compositionally biased region" description="Pro residues" evidence="1">
    <location>
        <begin position="323"/>
        <end position="347"/>
    </location>
</feature>
<gene>
    <name evidence="3" type="ORF">A2008_12145</name>
</gene>
<sequence length="416" mass="45974">MSQNQTNPVTGKSTFEKTAAIDHIETKKAGVKTINHTVETSHPIYKTKILVVNSIRNEVDYIGEVKSKIAKITEILPVNIPRSLVAILFALIVIPVIFSPGIFVPDFLAAAGGVSVSQFRFPEAVFKNLSFDNRDILKAQIDHLMTSYNKRLRLYCPESEIAKLLASRINTAEYIWMNSTDDLFHDFMMAQIASVKIKPYFSYTRNRKTPNRVSALGRWATEIERADYDKNFAEFMRRYPDVYEKANFDRLERISNLITEAVMTHTYIVNEARTVFVEKKEPVKKVKKYRRKAKSKKRAPKKESGEAKPAAPKEEKAADAAPAPEPAPAPAPEPVVTPAPEPAPAPAAEPEKPKVDPKNKSKKQDKKAGRVTTPAPTPAPAPEPAPVPDAPADPNAMTPPPAPEPAPETPAVPAGN</sequence>
<feature type="region of interest" description="Disordered" evidence="1">
    <location>
        <begin position="286"/>
        <end position="416"/>
    </location>
</feature>
<dbReference type="EMBL" id="MGFH01000034">
    <property type="protein sequence ID" value="OGM07974.1"/>
    <property type="molecule type" value="Genomic_DNA"/>
</dbReference>
<keyword evidence="2" id="KW-0812">Transmembrane</keyword>
<accession>A0A1F7WYQ1</accession>
<proteinExistence type="predicted"/>
<dbReference type="Proteomes" id="UP000178735">
    <property type="component" value="Unassembled WGS sequence"/>
</dbReference>
<feature type="transmembrane region" description="Helical" evidence="2">
    <location>
        <begin position="84"/>
        <end position="103"/>
    </location>
</feature>
<organism evidence="3 4">
    <name type="scientific">Candidatus Wallbacteria bacterium GWC2_49_35</name>
    <dbReference type="NCBI Taxonomy" id="1817813"/>
    <lineage>
        <taxon>Bacteria</taxon>
        <taxon>Candidatus Walliibacteriota</taxon>
    </lineage>
</organism>
<protein>
    <submittedName>
        <fullName evidence="3">Uncharacterized protein</fullName>
    </submittedName>
</protein>
<comment type="caution">
    <text evidence="3">The sequence shown here is derived from an EMBL/GenBank/DDBJ whole genome shotgun (WGS) entry which is preliminary data.</text>
</comment>
<dbReference type="AlphaFoldDB" id="A0A1F7WYQ1"/>
<evidence type="ECO:0000256" key="1">
    <source>
        <dbReference type="SAM" id="MobiDB-lite"/>
    </source>
</evidence>
<evidence type="ECO:0000313" key="3">
    <source>
        <dbReference type="EMBL" id="OGM07974.1"/>
    </source>
</evidence>